<feature type="region of interest" description="Disordered" evidence="1">
    <location>
        <begin position="1"/>
        <end position="56"/>
    </location>
</feature>
<dbReference type="Proteomes" id="UP000527355">
    <property type="component" value="Unassembled WGS sequence"/>
</dbReference>
<feature type="region of interest" description="Disordered" evidence="1">
    <location>
        <begin position="78"/>
        <end position="144"/>
    </location>
</feature>
<dbReference type="AlphaFoldDB" id="A0A7J8ALW0"/>
<protein>
    <submittedName>
        <fullName evidence="2">Uncharacterized protein</fullName>
    </submittedName>
</protein>
<gene>
    <name evidence="2" type="ORF">mMyoMyo1_007922</name>
</gene>
<accession>A0A7J8ALW0</accession>
<name>A0A7J8ALW0_MYOMY</name>
<comment type="caution">
    <text evidence="2">The sequence shown here is derived from an EMBL/GenBank/DDBJ whole genome shotgun (WGS) entry which is preliminary data.</text>
</comment>
<evidence type="ECO:0000313" key="3">
    <source>
        <dbReference type="Proteomes" id="UP000527355"/>
    </source>
</evidence>
<reference evidence="2 3" key="1">
    <citation type="journal article" date="2020" name="Nature">
        <title>Six reference-quality genomes reveal evolution of bat adaptations.</title>
        <authorList>
            <person name="Jebb D."/>
            <person name="Huang Z."/>
            <person name="Pippel M."/>
            <person name="Hughes G.M."/>
            <person name="Lavrichenko K."/>
            <person name="Devanna P."/>
            <person name="Winkler S."/>
            <person name="Jermiin L.S."/>
            <person name="Skirmuntt E.C."/>
            <person name="Katzourakis A."/>
            <person name="Burkitt-Gray L."/>
            <person name="Ray D.A."/>
            <person name="Sullivan K.A.M."/>
            <person name="Roscito J.G."/>
            <person name="Kirilenko B.M."/>
            <person name="Davalos L.M."/>
            <person name="Corthals A.P."/>
            <person name="Power M.L."/>
            <person name="Jones G."/>
            <person name="Ransome R.D."/>
            <person name="Dechmann D.K.N."/>
            <person name="Locatelli A.G."/>
            <person name="Puechmaille S.J."/>
            <person name="Fedrigo O."/>
            <person name="Jarvis E.D."/>
            <person name="Hiller M."/>
            <person name="Vernes S.C."/>
            <person name="Myers E.W."/>
            <person name="Teeling E.C."/>
        </authorList>
    </citation>
    <scope>NUCLEOTIDE SEQUENCE [LARGE SCALE GENOMIC DNA]</scope>
    <source>
        <strain evidence="2">MMyoMyo1</strain>
        <tissue evidence="2">Flight muscle</tissue>
    </source>
</reference>
<feature type="compositionally biased region" description="Polar residues" evidence="1">
    <location>
        <begin position="87"/>
        <end position="102"/>
    </location>
</feature>
<evidence type="ECO:0000313" key="2">
    <source>
        <dbReference type="EMBL" id="KAF6387424.1"/>
    </source>
</evidence>
<dbReference type="EMBL" id="JABWUV010000001">
    <property type="protein sequence ID" value="KAF6387424.1"/>
    <property type="molecule type" value="Genomic_DNA"/>
</dbReference>
<sequence length="144" mass="15981">MRLELYKGSHHPTASRQIMRKPHPRPNSDLGTKLFSESKHQKLPNNLDSELEHPPTLGSFRFPLNILHDRKNSLKAAVQMQEAGSCPLQSGHQTAESSSTRWTRPGHRPESERQDGTPGRAKRGAPPPQCTVSVRTPGPVTVIT</sequence>
<evidence type="ECO:0000256" key="1">
    <source>
        <dbReference type="SAM" id="MobiDB-lite"/>
    </source>
</evidence>
<proteinExistence type="predicted"/>
<organism evidence="2 3">
    <name type="scientific">Myotis myotis</name>
    <name type="common">Greater mouse-eared bat</name>
    <name type="synonym">Vespertilio myotis</name>
    <dbReference type="NCBI Taxonomy" id="51298"/>
    <lineage>
        <taxon>Eukaryota</taxon>
        <taxon>Metazoa</taxon>
        <taxon>Chordata</taxon>
        <taxon>Craniata</taxon>
        <taxon>Vertebrata</taxon>
        <taxon>Euteleostomi</taxon>
        <taxon>Mammalia</taxon>
        <taxon>Eutheria</taxon>
        <taxon>Laurasiatheria</taxon>
        <taxon>Chiroptera</taxon>
        <taxon>Yangochiroptera</taxon>
        <taxon>Vespertilionidae</taxon>
        <taxon>Myotis</taxon>
    </lineage>
</organism>
<keyword evidence="3" id="KW-1185">Reference proteome</keyword>